<keyword evidence="10" id="KW-1015">Disulfide bond</keyword>
<evidence type="ECO:0000256" key="4">
    <source>
        <dbReference type="ARBA" id="ARBA00022723"/>
    </source>
</evidence>
<keyword evidence="9" id="KW-0503">Monooxygenase</keyword>
<protein>
    <recommendedName>
        <fullName evidence="15">lytic cellulose monooxygenase (C4-dehydrogenating)</fullName>
        <ecNumber evidence="15">1.14.99.56</ecNumber>
    </recommendedName>
</protein>
<evidence type="ECO:0000256" key="11">
    <source>
        <dbReference type="ARBA" id="ARBA00023277"/>
    </source>
</evidence>
<dbReference type="InterPro" id="IPR005103">
    <property type="entry name" value="AA9_LPMO"/>
</dbReference>
<dbReference type="EMBL" id="JAGMWT010000009">
    <property type="protein sequence ID" value="KAH7122837.1"/>
    <property type="molecule type" value="Genomic_DNA"/>
</dbReference>
<evidence type="ECO:0000256" key="10">
    <source>
        <dbReference type="ARBA" id="ARBA00023157"/>
    </source>
</evidence>
<dbReference type="PANTHER" id="PTHR33353">
    <property type="entry name" value="PUTATIVE (AFU_ORTHOLOGUE AFUA_1G12560)-RELATED"/>
    <property type="match status" value="1"/>
</dbReference>
<dbReference type="GO" id="GO:0046872">
    <property type="term" value="F:metal ion binding"/>
    <property type="evidence" value="ECO:0007669"/>
    <property type="project" value="UniProtKB-KW"/>
</dbReference>
<keyword evidence="12" id="KW-0624">Polysaccharide degradation</keyword>
<evidence type="ECO:0000256" key="12">
    <source>
        <dbReference type="ARBA" id="ARBA00023326"/>
    </source>
</evidence>
<evidence type="ECO:0000256" key="9">
    <source>
        <dbReference type="ARBA" id="ARBA00023033"/>
    </source>
</evidence>
<evidence type="ECO:0000259" key="17">
    <source>
        <dbReference type="Pfam" id="PF03443"/>
    </source>
</evidence>
<accession>A0A9P9IJT0</accession>
<comment type="subcellular location">
    <subcellularLocation>
        <location evidence="2">Secreted</location>
    </subcellularLocation>
</comment>
<keyword evidence="18" id="KW-0378">Hydrolase</keyword>
<proteinExistence type="inferred from homology"/>
<dbReference type="GO" id="GO:0005576">
    <property type="term" value="C:extracellular region"/>
    <property type="evidence" value="ECO:0007669"/>
    <property type="project" value="UniProtKB-SubCell"/>
</dbReference>
<evidence type="ECO:0000256" key="16">
    <source>
        <dbReference type="SAM" id="SignalP"/>
    </source>
</evidence>
<dbReference type="GO" id="GO:0016787">
    <property type="term" value="F:hydrolase activity"/>
    <property type="evidence" value="ECO:0007669"/>
    <property type="project" value="UniProtKB-KW"/>
</dbReference>
<evidence type="ECO:0000256" key="13">
    <source>
        <dbReference type="ARBA" id="ARBA00044502"/>
    </source>
</evidence>
<evidence type="ECO:0000256" key="8">
    <source>
        <dbReference type="ARBA" id="ARBA00023008"/>
    </source>
</evidence>
<keyword evidence="8" id="KW-0186">Copper</keyword>
<dbReference type="GO" id="GO:0004497">
    <property type="term" value="F:monooxygenase activity"/>
    <property type="evidence" value="ECO:0007669"/>
    <property type="project" value="UniProtKB-KW"/>
</dbReference>
<feature type="chain" id="PRO_5040413790" description="lytic cellulose monooxygenase (C4-dehydrogenating)" evidence="16">
    <location>
        <begin position="19"/>
        <end position="330"/>
    </location>
</feature>
<evidence type="ECO:0000256" key="1">
    <source>
        <dbReference type="ARBA" id="ARBA00001973"/>
    </source>
</evidence>
<keyword evidence="11" id="KW-0119">Carbohydrate metabolism</keyword>
<comment type="cofactor">
    <cofactor evidence="1">
        <name>Cu(2+)</name>
        <dbReference type="ChEBI" id="CHEBI:29036"/>
    </cofactor>
</comment>
<organism evidence="18 19">
    <name type="scientific">Dendryphion nanum</name>
    <dbReference type="NCBI Taxonomy" id="256645"/>
    <lineage>
        <taxon>Eukaryota</taxon>
        <taxon>Fungi</taxon>
        <taxon>Dikarya</taxon>
        <taxon>Ascomycota</taxon>
        <taxon>Pezizomycotina</taxon>
        <taxon>Dothideomycetes</taxon>
        <taxon>Pleosporomycetidae</taxon>
        <taxon>Pleosporales</taxon>
        <taxon>Torulaceae</taxon>
        <taxon>Dendryphion</taxon>
    </lineage>
</organism>
<reference evidence="18" key="1">
    <citation type="journal article" date="2021" name="Nat. Commun.">
        <title>Genetic determinants of endophytism in the Arabidopsis root mycobiome.</title>
        <authorList>
            <person name="Mesny F."/>
            <person name="Miyauchi S."/>
            <person name="Thiergart T."/>
            <person name="Pickel B."/>
            <person name="Atanasova L."/>
            <person name="Karlsson M."/>
            <person name="Huettel B."/>
            <person name="Barry K.W."/>
            <person name="Haridas S."/>
            <person name="Chen C."/>
            <person name="Bauer D."/>
            <person name="Andreopoulos W."/>
            <person name="Pangilinan J."/>
            <person name="LaButti K."/>
            <person name="Riley R."/>
            <person name="Lipzen A."/>
            <person name="Clum A."/>
            <person name="Drula E."/>
            <person name="Henrissat B."/>
            <person name="Kohler A."/>
            <person name="Grigoriev I.V."/>
            <person name="Martin F.M."/>
            <person name="Hacquard S."/>
        </authorList>
    </citation>
    <scope>NUCLEOTIDE SEQUENCE</scope>
    <source>
        <strain evidence="18">MPI-CAGE-CH-0243</strain>
    </source>
</reference>
<name>A0A9P9IJT0_9PLEO</name>
<sequence>MPLLTVLALLAIAAVGQAHSMAVPFHRGIVELISNNSVEFIRLSHNGIWQPPLKYIRNRTSPWQETELSTGYRQWTFPTFPSDSPTSVRCGRDSLSWASQTSTLKVKAGDKFEFVATTAPPIIWDDKTKIQWDGCPEGRGGCIPEDYDPTNNFYSFGVAHDGPASVFISRVPEGQNIESYDGSGEWLKISTSGVEFRDNFNWVYWLPSHGARLVAKLPPQTPAGKYLLRIDQIWPGGGDPSGGAGSDPQHYPACAHIEVESNSNSNPLPKGVKIPEVLCRECPGMTFGGNHATWLEALNGTVYPGGPIWDGETVKEDKVVPVTKDWYDPS</sequence>
<feature type="domain" description="Auxiliary Activity family 9 catalytic" evidence="17">
    <location>
        <begin position="85"/>
        <end position="287"/>
    </location>
</feature>
<dbReference type="GO" id="GO:0030245">
    <property type="term" value="P:cellulose catabolic process"/>
    <property type="evidence" value="ECO:0007669"/>
    <property type="project" value="UniProtKB-KW"/>
</dbReference>
<evidence type="ECO:0000256" key="5">
    <source>
        <dbReference type="ARBA" id="ARBA00022729"/>
    </source>
</evidence>
<dbReference type="Proteomes" id="UP000700596">
    <property type="component" value="Unassembled WGS sequence"/>
</dbReference>
<dbReference type="Gene3D" id="2.70.50.70">
    <property type="match status" value="1"/>
</dbReference>
<dbReference type="EC" id="1.14.99.56" evidence="15"/>
<evidence type="ECO:0000256" key="2">
    <source>
        <dbReference type="ARBA" id="ARBA00004613"/>
    </source>
</evidence>
<gene>
    <name evidence="18" type="ORF">B0J11DRAFT_507789</name>
</gene>
<keyword evidence="5 16" id="KW-0732">Signal</keyword>
<keyword evidence="3" id="KW-0964">Secreted</keyword>
<evidence type="ECO:0000256" key="14">
    <source>
        <dbReference type="ARBA" id="ARBA00045077"/>
    </source>
</evidence>
<feature type="signal peptide" evidence="16">
    <location>
        <begin position="1"/>
        <end position="18"/>
    </location>
</feature>
<comment type="caution">
    <text evidence="18">The sequence shown here is derived from an EMBL/GenBank/DDBJ whole genome shotgun (WGS) entry which is preliminary data.</text>
</comment>
<evidence type="ECO:0000256" key="7">
    <source>
        <dbReference type="ARBA" id="ARBA00023002"/>
    </source>
</evidence>
<evidence type="ECO:0000313" key="18">
    <source>
        <dbReference type="EMBL" id="KAH7122837.1"/>
    </source>
</evidence>
<dbReference type="InterPro" id="IPR049892">
    <property type="entry name" value="AA9"/>
</dbReference>
<comment type="catalytic activity">
    <reaction evidence="14">
        <text>[(1-&gt;4)-beta-D-glucosyl]n+m + reduced acceptor + O2 = 4-dehydro-beta-D-glucosyl-[(1-&gt;4)-beta-D-glucosyl]n-1 + [(1-&gt;4)-beta-D-glucosyl]m + acceptor + H2O.</text>
        <dbReference type="EC" id="1.14.99.56"/>
    </reaction>
</comment>
<dbReference type="Pfam" id="PF03443">
    <property type="entry name" value="AA9"/>
    <property type="match status" value="1"/>
</dbReference>
<evidence type="ECO:0000256" key="15">
    <source>
        <dbReference type="ARBA" id="ARBA00047174"/>
    </source>
</evidence>
<evidence type="ECO:0000256" key="6">
    <source>
        <dbReference type="ARBA" id="ARBA00023001"/>
    </source>
</evidence>
<comment type="similarity">
    <text evidence="13">Belongs to the polysaccharide monooxygenase AA9 family.</text>
</comment>
<evidence type="ECO:0000256" key="3">
    <source>
        <dbReference type="ARBA" id="ARBA00022525"/>
    </source>
</evidence>
<keyword evidence="4" id="KW-0479">Metal-binding</keyword>
<dbReference type="AlphaFoldDB" id="A0A9P9IJT0"/>
<dbReference type="PANTHER" id="PTHR33353:SF10">
    <property type="entry name" value="ENDO-BETA-1,4-GLUCANASE D"/>
    <property type="match status" value="1"/>
</dbReference>
<dbReference type="OrthoDB" id="3496539at2759"/>
<keyword evidence="19" id="KW-1185">Reference proteome</keyword>
<evidence type="ECO:0000313" key="19">
    <source>
        <dbReference type="Proteomes" id="UP000700596"/>
    </source>
</evidence>
<keyword evidence="6" id="KW-0136">Cellulose degradation</keyword>
<keyword evidence="7" id="KW-0560">Oxidoreductase</keyword>